<organism evidence="1 2">
    <name type="scientific">Halomonas sulfidivorans</name>
    <dbReference type="NCBI Taxonomy" id="2733488"/>
    <lineage>
        <taxon>Bacteria</taxon>
        <taxon>Pseudomonadati</taxon>
        <taxon>Pseudomonadota</taxon>
        <taxon>Gammaproteobacteria</taxon>
        <taxon>Oceanospirillales</taxon>
        <taxon>Halomonadaceae</taxon>
        <taxon>Halomonas</taxon>
    </lineage>
</organism>
<evidence type="ECO:0000313" key="1">
    <source>
        <dbReference type="EMBL" id="QTP59537.1"/>
    </source>
</evidence>
<dbReference type="EMBL" id="CP053383">
    <property type="protein sequence ID" value="QTP59537.1"/>
    <property type="molecule type" value="Genomic_DNA"/>
</dbReference>
<keyword evidence="2" id="KW-1185">Reference proteome</keyword>
<gene>
    <name evidence="1" type="ORF">HNO53_12915</name>
</gene>
<evidence type="ECO:0000313" key="2">
    <source>
        <dbReference type="Proteomes" id="UP000671845"/>
    </source>
</evidence>
<sequence length="154" mass="17138">MSTKTIDLNTYLHDYKAELEQLESVHQVKILGSSFSAEDIDKLSHQHGVANVLITAVGGPVRLAGQQRLNTCSFGIYVLAGKDNDNETIGYSSFAIDTTKQILDIVHKNEVGKKHPASLRTPIITEFSALSNQDFEKRGFVVWYLIFNQELTIA</sequence>
<accession>A0ABX7WIY4</accession>
<dbReference type="RefSeq" id="WP_209472673.1">
    <property type="nucleotide sequence ID" value="NZ_CP053383.1"/>
</dbReference>
<protein>
    <submittedName>
        <fullName evidence="1">Uncharacterized protein</fullName>
    </submittedName>
</protein>
<reference evidence="1 2" key="1">
    <citation type="journal article" date="2021" name="Front. Microbiol.">
        <title>Aerobic Denitrification and Heterotrophic Sulfur Oxidation in the Genus Halomonas Revealed by Six Novel Species Characterizations and Genome-Based Analysis.</title>
        <authorList>
            <person name="Wang L."/>
            <person name="Shao Z."/>
        </authorList>
    </citation>
    <scope>NUCLEOTIDE SEQUENCE [LARGE SCALE GENOMIC DNA]</scope>
    <source>
        <strain evidence="1 2">MCCC 1A13718</strain>
    </source>
</reference>
<name>A0ABX7WIY4_9GAMM</name>
<dbReference type="Proteomes" id="UP000671845">
    <property type="component" value="Chromosome"/>
</dbReference>
<proteinExistence type="predicted"/>